<keyword evidence="3" id="KW-1185">Reference proteome</keyword>
<evidence type="ECO:0000313" key="3">
    <source>
        <dbReference type="Proteomes" id="UP000445000"/>
    </source>
</evidence>
<sequence length="191" mass="21017">MDVCYRYEGLGYIIMEMSPSDWAAWVGTLGTLVAVWSAFWIYSRSRKDAEDDAATKRRVLLAMLKEHVALAAIDIGGAVQRLTYFSKGDDGPPANLSDLAAVLQLHSHDRLFELQTQLLDSAQERDVALAKFIEACRAYEAQRTRMGTLGPMLSGPEDLVDGMRTHLLSLALAAANEAQSLADDAIRSLEQ</sequence>
<dbReference type="RefSeq" id="WP_161810955.1">
    <property type="nucleotide sequence ID" value="NZ_BLJN01000001.1"/>
</dbReference>
<keyword evidence="1" id="KW-0812">Transmembrane</keyword>
<reference evidence="3" key="1">
    <citation type="submission" date="2020-01" db="EMBL/GenBank/DDBJ databases">
        <title>'Steroidobacter agaridevorans' sp. nov., agar-degrading bacteria isolated from rhizosphere soils.</title>
        <authorList>
            <person name="Ikenaga M."/>
            <person name="Kataoka M."/>
            <person name="Murouchi A."/>
            <person name="Katsuragi S."/>
            <person name="Sakai M."/>
        </authorList>
    </citation>
    <scope>NUCLEOTIDE SEQUENCE [LARGE SCALE GENOMIC DNA]</scope>
    <source>
        <strain evidence="3">YU21-B</strain>
    </source>
</reference>
<keyword evidence="1" id="KW-0472">Membrane</keyword>
<gene>
    <name evidence="2" type="ORF">GCM10011487_12650</name>
</gene>
<organism evidence="2 3">
    <name type="scientific">Steroidobacter agaridevorans</name>
    <dbReference type="NCBI Taxonomy" id="2695856"/>
    <lineage>
        <taxon>Bacteria</taxon>
        <taxon>Pseudomonadati</taxon>
        <taxon>Pseudomonadota</taxon>
        <taxon>Gammaproteobacteria</taxon>
        <taxon>Steroidobacterales</taxon>
        <taxon>Steroidobacteraceae</taxon>
        <taxon>Steroidobacter</taxon>
    </lineage>
</organism>
<keyword evidence="1" id="KW-1133">Transmembrane helix</keyword>
<dbReference type="EMBL" id="BLJN01000001">
    <property type="protein sequence ID" value="GFE79265.1"/>
    <property type="molecule type" value="Genomic_DNA"/>
</dbReference>
<name>A0A829Y8F1_9GAMM</name>
<evidence type="ECO:0000256" key="1">
    <source>
        <dbReference type="SAM" id="Phobius"/>
    </source>
</evidence>
<comment type="caution">
    <text evidence="2">The sequence shown here is derived from an EMBL/GenBank/DDBJ whole genome shotgun (WGS) entry which is preliminary data.</text>
</comment>
<evidence type="ECO:0000313" key="2">
    <source>
        <dbReference type="EMBL" id="GFE79265.1"/>
    </source>
</evidence>
<proteinExistence type="predicted"/>
<dbReference type="Proteomes" id="UP000445000">
    <property type="component" value="Unassembled WGS sequence"/>
</dbReference>
<accession>A0A829Y8F1</accession>
<protein>
    <submittedName>
        <fullName evidence="2">Uncharacterized protein</fullName>
    </submittedName>
</protein>
<dbReference type="AlphaFoldDB" id="A0A829Y8F1"/>
<feature type="transmembrane region" description="Helical" evidence="1">
    <location>
        <begin position="22"/>
        <end position="42"/>
    </location>
</feature>